<dbReference type="SUPFAM" id="SSF53335">
    <property type="entry name" value="S-adenosyl-L-methionine-dependent methyltransferases"/>
    <property type="match status" value="1"/>
</dbReference>
<proteinExistence type="predicted"/>
<dbReference type="GO" id="GO:0003677">
    <property type="term" value="F:DNA binding"/>
    <property type="evidence" value="ECO:0007669"/>
    <property type="project" value="InterPro"/>
</dbReference>
<dbReference type="AlphaFoldDB" id="A0A0R2EQ74"/>
<accession>A0A0R2EQ74</accession>
<feature type="domain" description="YtxK-like N-terminal helical" evidence="2">
    <location>
        <begin position="2"/>
        <end position="68"/>
    </location>
</feature>
<dbReference type="PANTHER" id="PTHR41313">
    <property type="entry name" value="ADENINE-SPECIFIC METHYLTRANSFERASE"/>
    <property type="match status" value="1"/>
</dbReference>
<dbReference type="GO" id="GO:0032259">
    <property type="term" value="P:methylation"/>
    <property type="evidence" value="ECO:0007669"/>
    <property type="project" value="UniProtKB-KW"/>
</dbReference>
<dbReference type="Pfam" id="PF02384">
    <property type="entry name" value="N6_Mtase"/>
    <property type="match status" value="1"/>
</dbReference>
<gene>
    <name evidence="3" type="ORF">FD14_GL001943</name>
</gene>
<dbReference type="InterPro" id="IPR016843">
    <property type="entry name" value="S-AdoMet-dep_Ade-MeTrfase_prd"/>
</dbReference>
<keyword evidence="3" id="KW-0489">Methyltransferase</keyword>
<dbReference type="EMBL" id="AYZM01000149">
    <property type="protein sequence ID" value="KRN18408.1"/>
    <property type="molecule type" value="Genomic_DNA"/>
</dbReference>
<dbReference type="InterPro" id="IPR052933">
    <property type="entry name" value="DNA_Protect_Modify"/>
</dbReference>
<comment type="caution">
    <text evidence="3">The sequence shown here is derived from an EMBL/GenBank/DDBJ whole genome shotgun (WGS) entry which is preliminary data.</text>
</comment>
<name>A0A0R2EQ74_9LACO</name>
<dbReference type="PANTHER" id="PTHR41313:SF1">
    <property type="entry name" value="DNA METHYLASE ADENINE-SPECIFIC DOMAIN-CONTAINING PROTEIN"/>
    <property type="match status" value="1"/>
</dbReference>
<evidence type="ECO:0000313" key="3">
    <source>
        <dbReference type="EMBL" id="KRN18408.1"/>
    </source>
</evidence>
<protein>
    <submittedName>
        <fullName evidence="3">Adenine-specific DNA methylase</fullName>
    </submittedName>
</protein>
<dbReference type="STRING" id="1423804.FD14_GL001943"/>
<dbReference type="InterPro" id="IPR003356">
    <property type="entry name" value="DNA_methylase_A-5"/>
</dbReference>
<keyword evidence="3" id="KW-0808">Transferase</keyword>
<dbReference type="Gene3D" id="1.10.150.470">
    <property type="match status" value="1"/>
</dbReference>
<dbReference type="Pfam" id="PF21106">
    <property type="entry name" value="YtxK_like"/>
    <property type="match status" value="1"/>
</dbReference>
<dbReference type="InterPro" id="IPR048375">
    <property type="entry name" value="YtxK-like_N"/>
</dbReference>
<evidence type="ECO:0000313" key="4">
    <source>
        <dbReference type="Proteomes" id="UP000051442"/>
    </source>
</evidence>
<reference evidence="3 4" key="1">
    <citation type="journal article" date="2015" name="Genome Announc.">
        <title>Expanding the biotechnology potential of lactobacilli through comparative genomics of 213 strains and associated genera.</title>
        <authorList>
            <person name="Sun Z."/>
            <person name="Harris H.M."/>
            <person name="McCann A."/>
            <person name="Guo C."/>
            <person name="Argimon S."/>
            <person name="Zhang W."/>
            <person name="Yang X."/>
            <person name="Jeffery I.B."/>
            <person name="Cooney J.C."/>
            <person name="Kagawa T.F."/>
            <person name="Liu W."/>
            <person name="Song Y."/>
            <person name="Salvetti E."/>
            <person name="Wrobel A."/>
            <person name="Rasinkangas P."/>
            <person name="Parkhill J."/>
            <person name="Rea M.C."/>
            <person name="O'Sullivan O."/>
            <person name="Ritari J."/>
            <person name="Douillard F.P."/>
            <person name="Paul Ross R."/>
            <person name="Yang R."/>
            <person name="Briner A.E."/>
            <person name="Felis G.E."/>
            <person name="de Vos W.M."/>
            <person name="Barrangou R."/>
            <person name="Klaenhammer T.R."/>
            <person name="Caufield P.W."/>
            <person name="Cui Y."/>
            <person name="Zhang H."/>
            <person name="O'Toole P.W."/>
        </authorList>
    </citation>
    <scope>NUCLEOTIDE SEQUENCE [LARGE SCALE GENOMIC DNA]</scope>
    <source>
        <strain evidence="3 4">DSM 23365</strain>
    </source>
</reference>
<dbReference type="Proteomes" id="UP000051442">
    <property type="component" value="Unassembled WGS sequence"/>
</dbReference>
<sequence>MKTALDTSYLDAFIESGDNLIAGNVQVEDDVPDADTIQKLQALYAQVDVATLPKEVARQAVQLSMLKAIQEDKIQGNHQMTPDTIGMVMGYLIIRLVEHQSQLTILDPAVGTANLLTTILNQLTDETPATVSAIGIDNDDSMLSVADINTTLQRVPVELQHQDALGDLLVPAVDLVVSDLPIGYYPLDDKVTSFKTRSESGHSYVHHLLLEQAMQAVKPGGFGIFLVPSQLFSSPEAKSLLGWLQESAYLQSFLALPKDLFTAQSAEKSILLLQRHGEHAKQAKKVMIGEFPSFKDQTAFSKFIAEMVDWELNDLLK</sequence>
<dbReference type="GO" id="GO:0008170">
    <property type="term" value="F:N-methyltransferase activity"/>
    <property type="evidence" value="ECO:0007669"/>
    <property type="project" value="InterPro"/>
</dbReference>
<dbReference type="CDD" id="cd02440">
    <property type="entry name" value="AdoMet_MTases"/>
    <property type="match status" value="1"/>
</dbReference>
<evidence type="ECO:0000259" key="2">
    <source>
        <dbReference type="Pfam" id="PF21106"/>
    </source>
</evidence>
<dbReference type="PATRIC" id="fig|1423804.4.peg.2108"/>
<dbReference type="InterPro" id="IPR029063">
    <property type="entry name" value="SAM-dependent_MTases_sf"/>
</dbReference>
<evidence type="ECO:0000259" key="1">
    <source>
        <dbReference type="Pfam" id="PF02384"/>
    </source>
</evidence>
<keyword evidence="4" id="KW-1185">Reference proteome</keyword>
<dbReference type="Gene3D" id="3.40.50.150">
    <property type="entry name" value="Vaccinia Virus protein VP39"/>
    <property type="match status" value="1"/>
</dbReference>
<dbReference type="PIRSF" id="PIRSF026567">
    <property type="entry name" value="Adenine_mtase_bact_prd"/>
    <property type="match status" value="1"/>
</dbReference>
<feature type="domain" description="DNA methylase adenine-specific" evidence="1">
    <location>
        <begin position="81"/>
        <end position="288"/>
    </location>
</feature>
<organism evidence="3 4">
    <name type="scientific">Secundilactobacillus similis DSM 23365 = JCM 2765</name>
    <dbReference type="NCBI Taxonomy" id="1423804"/>
    <lineage>
        <taxon>Bacteria</taxon>
        <taxon>Bacillati</taxon>
        <taxon>Bacillota</taxon>
        <taxon>Bacilli</taxon>
        <taxon>Lactobacillales</taxon>
        <taxon>Lactobacillaceae</taxon>
        <taxon>Secundilactobacillus</taxon>
    </lineage>
</organism>